<feature type="domain" description="Alpha/beta hydrolase fold-3" evidence="4">
    <location>
        <begin position="116"/>
        <end position="317"/>
    </location>
</feature>
<gene>
    <name evidence="5" type="ORF">BURMUCGD2_6351</name>
</gene>
<feature type="signal peptide" evidence="3">
    <location>
        <begin position="1"/>
        <end position="38"/>
    </location>
</feature>
<dbReference type="Gene3D" id="3.40.50.1820">
    <property type="entry name" value="alpha/beta hydrolase"/>
    <property type="match status" value="1"/>
</dbReference>
<keyword evidence="2 5" id="KW-0378">Hydrolase</keyword>
<accession>B9BNT1</accession>
<sequence length="357" mass="39219">MTSRYRPAIRNLMRSVANRTLGALLLPSICATAMTAVAAEPSSKLAQYDVAGIVAFRTKYFAGTSGFEQRREAFARMMDDVPAPAGVSHFDVDSDGVRGRWFTPIQDGNTCAKRIVLYIHGGGFYSGSSSTHRALVAQLAKTADANVFAVDYRLLPESTYPSQIDDVLRAWDWMIEQGYTADRVVVAGESVGGNLAIELSLRLREQHRSLPAALLLMSPVTDLAVTGESMMENGSRDPIIQRTSMITVSRAYLGDVPPNNPDVSPLYANLRGLPPMLIQVGSTETLMDDAVRFARRAGTMDVPVSLEIWPNMIHQWQLFPFMIRDAGNAIQDGASFIRARTLTDNRTHTECISMKAK</sequence>
<evidence type="ECO:0000256" key="3">
    <source>
        <dbReference type="SAM" id="SignalP"/>
    </source>
</evidence>
<dbReference type="AlphaFoldDB" id="B9BNT1"/>
<dbReference type="PROSITE" id="PS01173">
    <property type="entry name" value="LIPASE_GDXG_HIS"/>
    <property type="match status" value="1"/>
</dbReference>
<dbReference type="EMBL" id="ACFC01000004">
    <property type="protein sequence ID" value="EEE07249.1"/>
    <property type="molecule type" value="Genomic_DNA"/>
</dbReference>
<dbReference type="RefSeq" id="WP_006405195.1">
    <property type="nucleotide sequence ID" value="NZ_ACFC01000004.1"/>
</dbReference>
<dbReference type="GO" id="GO:0004806">
    <property type="term" value="F:triacylglycerol lipase activity"/>
    <property type="evidence" value="ECO:0007669"/>
    <property type="project" value="TreeGrafter"/>
</dbReference>
<protein>
    <submittedName>
        <fullName evidence="5">Alpha/beta hydrolase fold-3 domain protein</fullName>
    </submittedName>
</protein>
<dbReference type="Proteomes" id="UP000004535">
    <property type="component" value="Unassembled WGS sequence"/>
</dbReference>
<dbReference type="PANTHER" id="PTHR48081:SF30">
    <property type="entry name" value="ACETYL-HYDROLASE LIPR-RELATED"/>
    <property type="match status" value="1"/>
</dbReference>
<dbReference type="PANTHER" id="PTHR48081">
    <property type="entry name" value="AB HYDROLASE SUPERFAMILY PROTEIN C4A8.06C"/>
    <property type="match status" value="1"/>
</dbReference>
<evidence type="ECO:0000313" key="6">
    <source>
        <dbReference type="Proteomes" id="UP000004535"/>
    </source>
</evidence>
<dbReference type="InterPro" id="IPR013094">
    <property type="entry name" value="AB_hydrolase_3"/>
</dbReference>
<evidence type="ECO:0000256" key="1">
    <source>
        <dbReference type="ARBA" id="ARBA00010515"/>
    </source>
</evidence>
<comment type="similarity">
    <text evidence="1">Belongs to the 'GDXG' lipolytic enzyme family.</text>
</comment>
<dbReference type="InterPro" id="IPR050300">
    <property type="entry name" value="GDXG_lipolytic_enzyme"/>
</dbReference>
<comment type="caution">
    <text evidence="5">The sequence shown here is derived from an EMBL/GenBank/DDBJ whole genome shotgun (WGS) entry which is preliminary data.</text>
</comment>
<evidence type="ECO:0000256" key="2">
    <source>
        <dbReference type="ARBA" id="ARBA00022801"/>
    </source>
</evidence>
<dbReference type="SUPFAM" id="SSF53474">
    <property type="entry name" value="alpha/beta-Hydrolases"/>
    <property type="match status" value="1"/>
</dbReference>
<feature type="chain" id="PRO_5002882232" evidence="3">
    <location>
        <begin position="39"/>
        <end position="357"/>
    </location>
</feature>
<evidence type="ECO:0000313" key="5">
    <source>
        <dbReference type="EMBL" id="EEE07249.1"/>
    </source>
</evidence>
<evidence type="ECO:0000259" key="4">
    <source>
        <dbReference type="Pfam" id="PF07859"/>
    </source>
</evidence>
<proteinExistence type="inferred from homology"/>
<organism evidence="5 6">
    <name type="scientific">Burkholderia multivorans CGD2</name>
    <dbReference type="NCBI Taxonomy" id="513052"/>
    <lineage>
        <taxon>Bacteria</taxon>
        <taxon>Pseudomonadati</taxon>
        <taxon>Pseudomonadota</taxon>
        <taxon>Betaproteobacteria</taxon>
        <taxon>Burkholderiales</taxon>
        <taxon>Burkholderiaceae</taxon>
        <taxon>Burkholderia</taxon>
        <taxon>Burkholderia cepacia complex</taxon>
    </lineage>
</organism>
<name>B9BNT1_9BURK</name>
<dbReference type="Pfam" id="PF07859">
    <property type="entry name" value="Abhydrolase_3"/>
    <property type="match status" value="1"/>
</dbReference>
<dbReference type="InterPro" id="IPR002168">
    <property type="entry name" value="Lipase_GDXG_HIS_AS"/>
</dbReference>
<reference evidence="5 6" key="1">
    <citation type="journal article" date="2012" name="J. Bacteriol.">
        <title>Draft Genome Sequence Determination for Cystic Fibrosis and Chronic Granulomatous Disease Burkholderia multivorans Isolates.</title>
        <authorList>
            <person name="Varga J.J."/>
            <person name="Losada L."/>
            <person name="Zelazny A.M."/>
            <person name="Brinkac L."/>
            <person name="Harkins D."/>
            <person name="Radune D."/>
            <person name="Hostetler J."/>
            <person name="Sampaio E.P."/>
            <person name="Ronning C.M."/>
            <person name="Nierman W.C."/>
            <person name="Greenberg D.E."/>
            <person name="Holland S.M."/>
            <person name="Goldberg J.B."/>
        </authorList>
    </citation>
    <scope>NUCLEOTIDE SEQUENCE [LARGE SCALE GENOMIC DNA]</scope>
    <source>
        <strain evidence="5 6">CGD2</strain>
    </source>
</reference>
<keyword evidence="3" id="KW-0732">Signal</keyword>
<dbReference type="InterPro" id="IPR029058">
    <property type="entry name" value="AB_hydrolase_fold"/>
</dbReference>